<protein>
    <submittedName>
        <fullName evidence="1">Uncharacterized protein</fullName>
    </submittedName>
</protein>
<keyword evidence="2" id="KW-1185">Reference proteome</keyword>
<gene>
    <name evidence="1" type="ORF">RUM44_002197</name>
</gene>
<organism evidence="1 2">
    <name type="scientific">Polyplax serrata</name>
    <name type="common">Common mouse louse</name>
    <dbReference type="NCBI Taxonomy" id="468196"/>
    <lineage>
        <taxon>Eukaryota</taxon>
        <taxon>Metazoa</taxon>
        <taxon>Ecdysozoa</taxon>
        <taxon>Arthropoda</taxon>
        <taxon>Hexapoda</taxon>
        <taxon>Insecta</taxon>
        <taxon>Pterygota</taxon>
        <taxon>Neoptera</taxon>
        <taxon>Paraneoptera</taxon>
        <taxon>Psocodea</taxon>
        <taxon>Troctomorpha</taxon>
        <taxon>Phthiraptera</taxon>
        <taxon>Anoplura</taxon>
        <taxon>Polyplacidae</taxon>
        <taxon>Polyplax</taxon>
    </lineage>
</organism>
<evidence type="ECO:0000313" key="2">
    <source>
        <dbReference type="Proteomes" id="UP001359485"/>
    </source>
</evidence>
<comment type="caution">
    <text evidence="1">The sequence shown here is derived from an EMBL/GenBank/DDBJ whole genome shotgun (WGS) entry which is preliminary data.</text>
</comment>
<dbReference type="Proteomes" id="UP001359485">
    <property type="component" value="Unassembled WGS sequence"/>
</dbReference>
<evidence type="ECO:0000313" key="1">
    <source>
        <dbReference type="EMBL" id="KAK6622386.1"/>
    </source>
</evidence>
<reference evidence="1 2" key="1">
    <citation type="submission" date="2023-09" db="EMBL/GenBank/DDBJ databases">
        <title>Genomes of two closely related lineages of the louse Polyplax serrata with different host specificities.</title>
        <authorList>
            <person name="Martinu J."/>
            <person name="Tarabai H."/>
            <person name="Stefka J."/>
            <person name="Hypsa V."/>
        </authorList>
    </citation>
    <scope>NUCLEOTIDE SEQUENCE [LARGE SCALE GENOMIC DNA]</scope>
    <source>
        <strain evidence="1">98ZLc_SE</strain>
    </source>
</reference>
<name>A0ABR1AM98_POLSC</name>
<sequence length="85" mass="9344">MVDEGERERCKVGVTGGLQTNDTSITNVTTRQTCDISSENTVEPVGHHHLTLIGGICFLEFWVDVRDDFAWTFNSTTVAVALTLS</sequence>
<accession>A0ABR1AM98</accession>
<dbReference type="EMBL" id="JAWJWF010000047">
    <property type="protein sequence ID" value="KAK6622386.1"/>
    <property type="molecule type" value="Genomic_DNA"/>
</dbReference>
<proteinExistence type="predicted"/>